<dbReference type="EMBL" id="LRMR01000016">
    <property type="protein sequence ID" value="KWU50382.1"/>
    <property type="molecule type" value="Genomic_DNA"/>
</dbReference>
<protein>
    <submittedName>
        <fullName evidence="1">Uncharacterized protein</fullName>
    </submittedName>
</protein>
<gene>
    <name evidence="1" type="ORF">AWV77_14030</name>
</gene>
<evidence type="ECO:0000313" key="2">
    <source>
        <dbReference type="Proteomes" id="UP000067111"/>
    </source>
</evidence>
<name>A0A0X7K410_9PSED</name>
<proteinExistence type="predicted"/>
<sequence length="60" mass="6322">MRPLRTPAAGKGLAYFFKALRGIEYPASGLPGWLVAQVLGVAAGELGDPMLIVILVEPDD</sequence>
<accession>A0A0X7K410</accession>
<dbReference type="AlphaFoldDB" id="A0A0X7K410"/>
<organism evidence="1 2">
    <name type="scientific">Pseudomonas palleroniana</name>
    <dbReference type="NCBI Taxonomy" id="191390"/>
    <lineage>
        <taxon>Bacteria</taxon>
        <taxon>Pseudomonadati</taxon>
        <taxon>Pseudomonadota</taxon>
        <taxon>Gammaproteobacteria</taxon>
        <taxon>Pseudomonadales</taxon>
        <taxon>Pseudomonadaceae</taxon>
        <taxon>Pseudomonas</taxon>
    </lineage>
</organism>
<evidence type="ECO:0000313" key="1">
    <source>
        <dbReference type="EMBL" id="KWU50382.1"/>
    </source>
</evidence>
<dbReference type="Proteomes" id="UP000067111">
    <property type="component" value="Unassembled WGS sequence"/>
</dbReference>
<comment type="caution">
    <text evidence="1">The sequence shown here is derived from an EMBL/GenBank/DDBJ whole genome shotgun (WGS) entry which is preliminary data.</text>
</comment>
<reference evidence="2" key="1">
    <citation type="submission" date="2016-01" db="EMBL/GenBank/DDBJ databases">
        <authorList>
            <person name="Gamez R.M."/>
            <person name="Rodriguez F."/>
            <person name="Bernal J.F."/>
            <person name="Agarwala R."/>
            <person name="Landsman D."/>
            <person name="Marino-Ramirez L."/>
        </authorList>
    </citation>
    <scope>NUCLEOTIDE SEQUENCE [LARGE SCALE GENOMIC DNA]</scope>
    <source>
        <strain evidence="2">Ps006</strain>
    </source>
</reference>